<organism evidence="2 3">
    <name type="scientific">Pseudomicrostroma glucosiphilum</name>
    <dbReference type="NCBI Taxonomy" id="1684307"/>
    <lineage>
        <taxon>Eukaryota</taxon>
        <taxon>Fungi</taxon>
        <taxon>Dikarya</taxon>
        <taxon>Basidiomycota</taxon>
        <taxon>Ustilaginomycotina</taxon>
        <taxon>Exobasidiomycetes</taxon>
        <taxon>Microstromatales</taxon>
        <taxon>Microstromatales incertae sedis</taxon>
        <taxon>Pseudomicrostroma</taxon>
    </lineage>
</organism>
<name>A0A316U7X1_9BASI</name>
<feature type="compositionally biased region" description="Low complexity" evidence="1">
    <location>
        <begin position="1"/>
        <end position="11"/>
    </location>
</feature>
<dbReference type="RefSeq" id="XP_025348104.1">
    <property type="nucleotide sequence ID" value="XM_025490290.1"/>
</dbReference>
<dbReference type="GeneID" id="37012024"/>
<evidence type="ECO:0000313" key="3">
    <source>
        <dbReference type="Proteomes" id="UP000245942"/>
    </source>
</evidence>
<dbReference type="Proteomes" id="UP000245942">
    <property type="component" value="Unassembled WGS sequence"/>
</dbReference>
<proteinExistence type="predicted"/>
<dbReference type="GO" id="GO:0030686">
    <property type="term" value="C:90S preribosome"/>
    <property type="evidence" value="ECO:0007669"/>
    <property type="project" value="TreeGrafter"/>
</dbReference>
<keyword evidence="3" id="KW-1185">Reference proteome</keyword>
<dbReference type="OrthoDB" id="1929311at2759"/>
<dbReference type="STRING" id="1684307.A0A316U7X1"/>
<accession>A0A316U7X1</accession>
<dbReference type="PANTHER" id="PTHR24030">
    <property type="entry name" value="PROTEIN CMSS1"/>
    <property type="match status" value="1"/>
</dbReference>
<feature type="region of interest" description="Disordered" evidence="1">
    <location>
        <begin position="1"/>
        <end position="21"/>
    </location>
</feature>
<dbReference type="PANTHER" id="PTHR24030:SF0">
    <property type="entry name" value="PROTEIN CMSS1"/>
    <property type="match status" value="1"/>
</dbReference>
<reference evidence="2 3" key="1">
    <citation type="journal article" date="2018" name="Mol. Biol. Evol.">
        <title>Broad Genomic Sampling Reveals a Smut Pathogenic Ancestry of the Fungal Clade Ustilaginomycotina.</title>
        <authorList>
            <person name="Kijpornyongpan T."/>
            <person name="Mondo S.J."/>
            <person name="Barry K."/>
            <person name="Sandor L."/>
            <person name="Lee J."/>
            <person name="Lipzen A."/>
            <person name="Pangilinan J."/>
            <person name="LaButti K."/>
            <person name="Hainaut M."/>
            <person name="Henrissat B."/>
            <person name="Grigoriev I.V."/>
            <person name="Spatafora J.W."/>
            <person name="Aime M.C."/>
        </authorList>
    </citation>
    <scope>NUCLEOTIDE SEQUENCE [LARGE SCALE GENOMIC DNA]</scope>
    <source>
        <strain evidence="2 3">MCA 4718</strain>
    </source>
</reference>
<protein>
    <submittedName>
        <fullName evidence="2">Uncharacterized protein</fullName>
    </submittedName>
</protein>
<gene>
    <name evidence="2" type="ORF">BCV69DRAFT_248370</name>
</gene>
<dbReference type="Pfam" id="PF14617">
    <property type="entry name" value="CMS1"/>
    <property type="match status" value="2"/>
</dbReference>
<evidence type="ECO:0000313" key="2">
    <source>
        <dbReference type="EMBL" id="PWN20944.1"/>
    </source>
</evidence>
<feature type="region of interest" description="Disordered" evidence="1">
    <location>
        <begin position="152"/>
        <end position="200"/>
    </location>
</feature>
<dbReference type="GO" id="GO:0005634">
    <property type="term" value="C:nucleus"/>
    <property type="evidence" value="ECO:0007669"/>
    <property type="project" value="TreeGrafter"/>
</dbReference>
<feature type="region of interest" description="Disordered" evidence="1">
    <location>
        <begin position="110"/>
        <end position="133"/>
    </location>
</feature>
<feature type="compositionally biased region" description="Basic and acidic residues" evidence="1">
    <location>
        <begin position="174"/>
        <end position="191"/>
    </location>
</feature>
<dbReference type="InterPro" id="IPR032704">
    <property type="entry name" value="Cms1"/>
</dbReference>
<feature type="compositionally biased region" description="Basic residues" evidence="1">
    <location>
        <begin position="12"/>
        <end position="21"/>
    </location>
</feature>
<dbReference type="AlphaFoldDB" id="A0A316U7X1"/>
<dbReference type="EMBL" id="KZ819326">
    <property type="protein sequence ID" value="PWN20944.1"/>
    <property type="molecule type" value="Genomic_DNA"/>
</dbReference>
<sequence>MKLAAGAASAQKKARRKARTKARKARMALAQEELLASSSSSNNPALLPASSQVDFLRKEMRKAPAWKDLSEIEIGERGLREDEVVETIGWKGGRELLDLCAFVKRFATLPPPVTKDKDEEEDEGDNRKGAPSVLVLTNNALRAAHIARELRNLLPGGSTKEAAPTGKPNKAKRQKGEETKEDTTGSNKEEDASTTVSASTQQPLQIAKLFSRHFTPAQQVSFLATHRVLAGAGTPQRIALLLSKPREIAFTLDVSRLTTLVLDAGWKDEKTRSLLDEQGAREGLVEIWEKIRERKGMGQVKVILF</sequence>
<evidence type="ECO:0000256" key="1">
    <source>
        <dbReference type="SAM" id="MobiDB-lite"/>
    </source>
</evidence>